<reference evidence="3 4" key="1">
    <citation type="submission" date="2019-07" db="EMBL/GenBank/DDBJ databases">
        <title>Whole genome shotgun sequence of Adhaeribacter aerolatus NBRC 106133.</title>
        <authorList>
            <person name="Hosoyama A."/>
            <person name="Uohara A."/>
            <person name="Ohji S."/>
            <person name="Ichikawa N."/>
        </authorList>
    </citation>
    <scope>NUCLEOTIDE SEQUENCE [LARGE SCALE GENOMIC DNA]</scope>
    <source>
        <strain evidence="3 4">NBRC 106133</strain>
    </source>
</reference>
<dbReference type="InterPro" id="IPR002059">
    <property type="entry name" value="CSP_DNA-bd"/>
</dbReference>
<dbReference type="Pfam" id="PF00313">
    <property type="entry name" value="CSD"/>
    <property type="match status" value="1"/>
</dbReference>
<dbReference type="InterPro" id="IPR050181">
    <property type="entry name" value="Cold_shock_domain"/>
</dbReference>
<keyword evidence="4" id="KW-1185">Reference proteome</keyword>
<evidence type="ECO:0000259" key="2">
    <source>
        <dbReference type="PROSITE" id="PS51857"/>
    </source>
</evidence>
<protein>
    <submittedName>
        <fullName evidence="3">Cold-shock protein</fullName>
    </submittedName>
</protein>
<evidence type="ECO:0000313" key="4">
    <source>
        <dbReference type="Proteomes" id="UP000321532"/>
    </source>
</evidence>
<dbReference type="AlphaFoldDB" id="A0A512AWI2"/>
<dbReference type="Gene3D" id="2.40.50.140">
    <property type="entry name" value="Nucleic acid-binding proteins"/>
    <property type="match status" value="1"/>
</dbReference>
<evidence type="ECO:0000313" key="3">
    <source>
        <dbReference type="EMBL" id="GEO04065.1"/>
    </source>
</evidence>
<dbReference type="EMBL" id="BJYS01000010">
    <property type="protein sequence ID" value="GEO04065.1"/>
    <property type="molecule type" value="Genomic_DNA"/>
</dbReference>
<dbReference type="SMART" id="SM00357">
    <property type="entry name" value="CSP"/>
    <property type="match status" value="1"/>
</dbReference>
<organism evidence="3 4">
    <name type="scientific">Adhaeribacter aerolatus</name>
    <dbReference type="NCBI Taxonomy" id="670289"/>
    <lineage>
        <taxon>Bacteria</taxon>
        <taxon>Pseudomonadati</taxon>
        <taxon>Bacteroidota</taxon>
        <taxon>Cytophagia</taxon>
        <taxon>Cytophagales</taxon>
        <taxon>Hymenobacteraceae</taxon>
        <taxon>Adhaeribacter</taxon>
    </lineage>
</organism>
<dbReference type="InterPro" id="IPR011129">
    <property type="entry name" value="CSD"/>
</dbReference>
<dbReference type="PROSITE" id="PS51857">
    <property type="entry name" value="CSD_2"/>
    <property type="match status" value="1"/>
</dbReference>
<dbReference type="InterPro" id="IPR012340">
    <property type="entry name" value="NA-bd_OB-fold"/>
</dbReference>
<dbReference type="OrthoDB" id="1493235at2"/>
<dbReference type="SUPFAM" id="SSF50249">
    <property type="entry name" value="Nucleic acid-binding proteins"/>
    <property type="match status" value="1"/>
</dbReference>
<proteinExistence type="predicted"/>
<gene>
    <name evidence="3" type="ORF">AAE02nite_17290</name>
</gene>
<dbReference type="PANTHER" id="PTHR11544">
    <property type="entry name" value="COLD SHOCK DOMAIN CONTAINING PROTEINS"/>
    <property type="match status" value="1"/>
</dbReference>
<comment type="caution">
    <text evidence="3">The sequence shown here is derived from an EMBL/GenBank/DDBJ whole genome shotgun (WGS) entry which is preliminary data.</text>
</comment>
<feature type="compositionally biased region" description="Basic and acidic residues" evidence="1">
    <location>
        <begin position="22"/>
        <end position="33"/>
    </location>
</feature>
<feature type="domain" description="CSD" evidence="2">
    <location>
        <begin position="88"/>
        <end position="149"/>
    </location>
</feature>
<sequence>MGKSQETFNKKEKEKKRLKKRQDKEQKKEERKATSAKGQSLEELFAYVDDNGNITTTPPDPKKKRIVNQEDIQIGISRQAPPDPADLIRKGTVTFFNSSKGYGFIKDHETQESIFLHQNSSAGPVKENDQVTFEVEKGLKGLNAVNVKVIS</sequence>
<dbReference type="GO" id="GO:0003676">
    <property type="term" value="F:nucleic acid binding"/>
    <property type="evidence" value="ECO:0007669"/>
    <property type="project" value="InterPro"/>
</dbReference>
<dbReference type="PRINTS" id="PR00050">
    <property type="entry name" value="COLDSHOCK"/>
</dbReference>
<dbReference type="RefSeq" id="WP_146897213.1">
    <property type="nucleotide sequence ID" value="NZ_BJYS01000010.1"/>
</dbReference>
<feature type="region of interest" description="Disordered" evidence="1">
    <location>
        <begin position="1"/>
        <end position="42"/>
    </location>
</feature>
<name>A0A512AWI2_9BACT</name>
<dbReference type="GO" id="GO:0005829">
    <property type="term" value="C:cytosol"/>
    <property type="evidence" value="ECO:0007669"/>
    <property type="project" value="UniProtKB-ARBA"/>
</dbReference>
<evidence type="ECO:0000256" key="1">
    <source>
        <dbReference type="SAM" id="MobiDB-lite"/>
    </source>
</evidence>
<accession>A0A512AWI2</accession>
<dbReference type="Proteomes" id="UP000321532">
    <property type="component" value="Unassembled WGS sequence"/>
</dbReference>